<dbReference type="STRING" id="1448308.A0A2T2N0J2"/>
<evidence type="ECO:0000313" key="3">
    <source>
        <dbReference type="Proteomes" id="UP000240883"/>
    </source>
</evidence>
<dbReference type="Proteomes" id="UP000240883">
    <property type="component" value="Unassembled WGS sequence"/>
</dbReference>
<proteinExistence type="predicted"/>
<accession>A0A2T2N0J2</accession>
<feature type="compositionally biased region" description="Polar residues" evidence="1">
    <location>
        <begin position="1"/>
        <end position="10"/>
    </location>
</feature>
<sequence>MSPITANTIRKSNERGGTPPGWAETEQSNNAWLHEEDDELMMRMAHQCIARLRDAAKARDVLMPQVWMNNAGPDDDFIGSYGKINWNRLQEISQKYDPGRTFQRLCVGGYKIERAQAANDPCDSSSL</sequence>
<evidence type="ECO:0000313" key="2">
    <source>
        <dbReference type="EMBL" id="PSN58953.1"/>
    </source>
</evidence>
<keyword evidence="3" id="KW-1185">Reference proteome</keyword>
<dbReference type="OrthoDB" id="2151789at2759"/>
<dbReference type="AlphaFoldDB" id="A0A2T2N0J2"/>
<feature type="region of interest" description="Disordered" evidence="1">
    <location>
        <begin position="1"/>
        <end position="29"/>
    </location>
</feature>
<protein>
    <recommendedName>
        <fullName evidence="4">Berberine/berberine-like domain-containing protein</fullName>
    </recommendedName>
</protein>
<organism evidence="2 3">
    <name type="scientific">Corynespora cassiicola Philippines</name>
    <dbReference type="NCBI Taxonomy" id="1448308"/>
    <lineage>
        <taxon>Eukaryota</taxon>
        <taxon>Fungi</taxon>
        <taxon>Dikarya</taxon>
        <taxon>Ascomycota</taxon>
        <taxon>Pezizomycotina</taxon>
        <taxon>Dothideomycetes</taxon>
        <taxon>Pleosporomycetidae</taxon>
        <taxon>Pleosporales</taxon>
        <taxon>Corynesporascaceae</taxon>
        <taxon>Corynespora</taxon>
    </lineage>
</organism>
<evidence type="ECO:0008006" key="4">
    <source>
        <dbReference type="Google" id="ProtNLM"/>
    </source>
</evidence>
<reference evidence="2 3" key="1">
    <citation type="journal article" date="2018" name="Front. Microbiol.">
        <title>Genome-Wide Analysis of Corynespora cassiicola Leaf Fall Disease Putative Effectors.</title>
        <authorList>
            <person name="Lopez D."/>
            <person name="Ribeiro S."/>
            <person name="Label P."/>
            <person name="Fumanal B."/>
            <person name="Venisse J.S."/>
            <person name="Kohler A."/>
            <person name="de Oliveira R.R."/>
            <person name="Labutti K."/>
            <person name="Lipzen A."/>
            <person name="Lail K."/>
            <person name="Bauer D."/>
            <person name="Ohm R.A."/>
            <person name="Barry K.W."/>
            <person name="Spatafora J."/>
            <person name="Grigoriev I.V."/>
            <person name="Martin F.M."/>
            <person name="Pujade-Renaud V."/>
        </authorList>
    </citation>
    <scope>NUCLEOTIDE SEQUENCE [LARGE SCALE GENOMIC DNA]</scope>
    <source>
        <strain evidence="2 3">Philippines</strain>
    </source>
</reference>
<evidence type="ECO:0000256" key="1">
    <source>
        <dbReference type="SAM" id="MobiDB-lite"/>
    </source>
</evidence>
<gene>
    <name evidence="2" type="ORF">BS50DRAFT_580331</name>
</gene>
<name>A0A2T2N0J2_CORCC</name>
<dbReference type="EMBL" id="KZ678175">
    <property type="protein sequence ID" value="PSN58953.1"/>
    <property type="molecule type" value="Genomic_DNA"/>
</dbReference>